<dbReference type="RefSeq" id="XP_016437688.1">
    <property type="nucleotide sequence ID" value="XM_016582202.1"/>
</dbReference>
<reference evidence="2" key="1">
    <citation type="journal article" date="2014" name="Nat. Commun.">
        <title>The tobacco genome sequence and its comparison with those of tomato and potato.</title>
        <authorList>
            <person name="Sierro N."/>
            <person name="Battey J.N."/>
            <person name="Ouadi S."/>
            <person name="Bakaher N."/>
            <person name="Bovet L."/>
            <person name="Willig A."/>
            <person name="Goepfert S."/>
            <person name="Peitsch M.C."/>
            <person name="Ivanov N.V."/>
        </authorList>
    </citation>
    <scope>NUCLEOTIDE SEQUENCE [LARGE SCALE GENOMIC DNA]</scope>
</reference>
<organism evidence="2 3">
    <name type="scientific">Nicotiana tabacum</name>
    <name type="common">Common tobacco</name>
    <dbReference type="NCBI Taxonomy" id="4097"/>
    <lineage>
        <taxon>Eukaryota</taxon>
        <taxon>Viridiplantae</taxon>
        <taxon>Streptophyta</taxon>
        <taxon>Embryophyta</taxon>
        <taxon>Tracheophyta</taxon>
        <taxon>Spermatophyta</taxon>
        <taxon>Magnoliopsida</taxon>
        <taxon>eudicotyledons</taxon>
        <taxon>Gunneridae</taxon>
        <taxon>Pentapetalae</taxon>
        <taxon>asterids</taxon>
        <taxon>lamiids</taxon>
        <taxon>Solanales</taxon>
        <taxon>Solanaceae</taxon>
        <taxon>Nicotianoideae</taxon>
        <taxon>Nicotianeae</taxon>
        <taxon>Nicotiana</taxon>
    </lineage>
</organism>
<dbReference type="PANTHER" id="PTHR33067">
    <property type="entry name" value="RNA-DIRECTED DNA POLYMERASE-RELATED"/>
    <property type="match status" value="1"/>
</dbReference>
<evidence type="ECO:0000313" key="3">
    <source>
        <dbReference type="RefSeq" id="XP_016437688.1"/>
    </source>
</evidence>
<dbReference type="PANTHER" id="PTHR33067:SF31">
    <property type="entry name" value="RNA-DIRECTED DNA POLYMERASE"/>
    <property type="match status" value="1"/>
</dbReference>
<dbReference type="CDD" id="cd00303">
    <property type="entry name" value="retropepsin_like"/>
    <property type="match status" value="1"/>
</dbReference>
<name>A0A1S3XD52_TOBAC</name>
<feature type="compositionally biased region" description="Basic and acidic residues" evidence="1">
    <location>
        <begin position="19"/>
        <end position="32"/>
    </location>
</feature>
<evidence type="ECO:0000313" key="2">
    <source>
        <dbReference type="Proteomes" id="UP000790787"/>
    </source>
</evidence>
<dbReference type="OrthoDB" id="778454at2759"/>
<evidence type="ECO:0000256" key="1">
    <source>
        <dbReference type="SAM" id="MobiDB-lite"/>
    </source>
</evidence>
<feature type="compositionally biased region" description="Basic and acidic residues" evidence="1">
    <location>
        <begin position="40"/>
        <end position="59"/>
    </location>
</feature>
<dbReference type="KEGG" id="nta:107763709"/>
<dbReference type="OMA" id="LCTHKRR"/>
<accession>A0A1S3XD52</accession>
<dbReference type="AlphaFoldDB" id="A0A1S3XD52"/>
<protein>
    <submittedName>
        <fullName evidence="3">Uncharacterized protein LOC107763709</fullName>
    </submittedName>
</protein>
<feature type="region of interest" description="Disordered" evidence="1">
    <location>
        <begin position="1"/>
        <end position="59"/>
    </location>
</feature>
<dbReference type="Proteomes" id="UP000790787">
    <property type="component" value="Chromosome 13"/>
</dbReference>
<sequence length="219" mass="24376">MGQLATLLSERVPGTLPEDTAKNPKETIKDVSLRSGKTLAEPKENVSSKDVDKQKVNSAVEESKHMPLLPFPRKMMWEKLDKCFGKFLELLKQLYVNILFTEVLTQMPAYAKFLKEILSSKRKLEETKVVKLNAHCSAILQNKIPKKCRDPGSFTIPCSLGSENFDKALCDSGASINLMPLSVFKKLEGELGVIKSMPVSLQLADQTTIIPEGIIEDIL</sequence>
<dbReference type="InterPro" id="IPR021109">
    <property type="entry name" value="Peptidase_aspartic_dom_sf"/>
</dbReference>
<dbReference type="GeneID" id="107763709"/>
<gene>
    <name evidence="3" type="primary">LOC107763709</name>
</gene>
<keyword evidence="2" id="KW-1185">Reference proteome</keyword>
<reference evidence="3" key="2">
    <citation type="submission" date="2025-08" db="UniProtKB">
        <authorList>
            <consortium name="RefSeq"/>
        </authorList>
    </citation>
    <scope>IDENTIFICATION</scope>
    <source>
        <tissue evidence="3">Leaf</tissue>
    </source>
</reference>
<dbReference type="PaxDb" id="4097-A0A1S3XD52"/>
<dbReference type="Gene3D" id="2.40.70.10">
    <property type="entry name" value="Acid Proteases"/>
    <property type="match status" value="1"/>
</dbReference>
<proteinExistence type="predicted"/>